<reference evidence="2 3" key="1">
    <citation type="journal article" date="2016" name="Nat. Commun.">
        <title>Thousands of microbial genomes shed light on interconnected biogeochemical processes in an aquifer system.</title>
        <authorList>
            <person name="Anantharaman K."/>
            <person name="Brown C.T."/>
            <person name="Hug L.A."/>
            <person name="Sharon I."/>
            <person name="Castelle C.J."/>
            <person name="Probst A.J."/>
            <person name="Thomas B.C."/>
            <person name="Singh A."/>
            <person name="Wilkins M.J."/>
            <person name="Karaoz U."/>
            <person name="Brodie E.L."/>
            <person name="Williams K.H."/>
            <person name="Hubbard S.S."/>
            <person name="Banfield J.F."/>
        </authorList>
    </citation>
    <scope>NUCLEOTIDE SEQUENCE [LARGE SCALE GENOMIC DNA]</scope>
</reference>
<evidence type="ECO:0000256" key="1">
    <source>
        <dbReference type="SAM" id="Phobius"/>
    </source>
</evidence>
<dbReference type="Pfam" id="PF18895">
    <property type="entry name" value="T4SS_pilin"/>
    <property type="match status" value="1"/>
</dbReference>
<dbReference type="STRING" id="1802517.A2892_03420"/>
<proteinExistence type="predicted"/>
<keyword evidence="1" id="KW-0812">Transmembrane</keyword>
<keyword evidence="1" id="KW-1133">Transmembrane helix</keyword>
<feature type="transmembrane region" description="Helical" evidence="1">
    <location>
        <begin position="72"/>
        <end position="93"/>
    </location>
</feature>
<evidence type="ECO:0000313" key="2">
    <source>
        <dbReference type="EMBL" id="OGM60361.1"/>
    </source>
</evidence>
<dbReference type="EMBL" id="MGHD01000005">
    <property type="protein sequence ID" value="OGM60361.1"/>
    <property type="molecule type" value="Genomic_DNA"/>
</dbReference>
<feature type="transmembrane region" description="Helical" evidence="1">
    <location>
        <begin position="29"/>
        <end position="51"/>
    </location>
</feature>
<protein>
    <submittedName>
        <fullName evidence="2">Uncharacterized protein</fullName>
    </submittedName>
</protein>
<dbReference type="Proteomes" id="UP000176404">
    <property type="component" value="Unassembled WGS sequence"/>
</dbReference>
<sequence length="116" mass="12488">MKKIAFNIGETFFNSDSHFLQEVGGVGELVSIFLANAIVIAGAIFLFLIIVGGFTMITSAGDSEKVTHGREIITTAIIGFIIILMAYWITYIIGNMTGIDILNTTKFQSGVPTPTP</sequence>
<organism evidence="2 3">
    <name type="scientific">Candidatus Woesebacteria bacterium RIFCSPLOWO2_01_FULL_39_10b</name>
    <dbReference type="NCBI Taxonomy" id="1802517"/>
    <lineage>
        <taxon>Bacteria</taxon>
        <taxon>Candidatus Woeseibacteriota</taxon>
    </lineage>
</organism>
<accession>A0A1F8B8L5</accession>
<evidence type="ECO:0000313" key="3">
    <source>
        <dbReference type="Proteomes" id="UP000176404"/>
    </source>
</evidence>
<name>A0A1F8B8L5_9BACT</name>
<gene>
    <name evidence="2" type="ORF">A2892_03420</name>
</gene>
<dbReference type="AlphaFoldDB" id="A0A1F8B8L5"/>
<comment type="caution">
    <text evidence="2">The sequence shown here is derived from an EMBL/GenBank/DDBJ whole genome shotgun (WGS) entry which is preliminary data.</text>
</comment>
<dbReference type="InterPro" id="IPR043993">
    <property type="entry name" value="T4SS_pilin"/>
</dbReference>
<keyword evidence="1" id="KW-0472">Membrane</keyword>